<feature type="transmembrane region" description="Helical" evidence="6">
    <location>
        <begin position="76"/>
        <end position="100"/>
    </location>
</feature>
<reference evidence="8 9" key="1">
    <citation type="journal article" date="2021" name="Sci. Rep.">
        <title>Genome sequencing of the multicellular alga Astrephomene provides insights into convergent evolution of germ-soma differentiation.</title>
        <authorList>
            <person name="Yamashita S."/>
            <person name="Yamamoto K."/>
            <person name="Matsuzaki R."/>
            <person name="Suzuki S."/>
            <person name="Yamaguchi H."/>
            <person name="Hirooka S."/>
            <person name="Minakuchi Y."/>
            <person name="Miyagishima S."/>
            <person name="Kawachi M."/>
            <person name="Toyoda A."/>
            <person name="Nozaki H."/>
        </authorList>
    </citation>
    <scope>NUCLEOTIDE SEQUENCE [LARGE SCALE GENOMIC DNA]</scope>
    <source>
        <strain evidence="8 9">NIES-4017</strain>
    </source>
</reference>
<comment type="caution">
    <text evidence="8">The sequence shown here is derived from an EMBL/GenBank/DDBJ whole genome shotgun (WGS) entry which is preliminary data.</text>
</comment>
<evidence type="ECO:0000256" key="2">
    <source>
        <dbReference type="ARBA" id="ARBA00005241"/>
    </source>
</evidence>
<keyword evidence="9" id="KW-1185">Reference proteome</keyword>
<protein>
    <recommendedName>
        <fullName evidence="7">Major facilitator superfamily associated domain-containing protein</fullName>
    </recommendedName>
</protein>
<dbReference type="InterPro" id="IPR036259">
    <property type="entry name" value="MFS_trans_sf"/>
</dbReference>
<name>A0AAD3DTE5_9CHLO</name>
<feature type="non-terminal residue" evidence="8">
    <location>
        <position position="106"/>
    </location>
</feature>
<keyword evidence="5 6" id="KW-0472">Membrane</keyword>
<comment type="subcellular location">
    <subcellularLocation>
        <location evidence="1">Membrane</location>
        <topology evidence="1">Multi-pass membrane protein</topology>
    </subcellularLocation>
</comment>
<dbReference type="AlphaFoldDB" id="A0AAD3DTE5"/>
<evidence type="ECO:0000259" key="7">
    <source>
        <dbReference type="Pfam" id="PF12832"/>
    </source>
</evidence>
<dbReference type="SUPFAM" id="SSF103473">
    <property type="entry name" value="MFS general substrate transporter"/>
    <property type="match status" value="1"/>
</dbReference>
<evidence type="ECO:0000256" key="6">
    <source>
        <dbReference type="SAM" id="Phobius"/>
    </source>
</evidence>
<dbReference type="Pfam" id="PF12832">
    <property type="entry name" value="MFS_1_like"/>
    <property type="match status" value="1"/>
</dbReference>
<dbReference type="Proteomes" id="UP001054857">
    <property type="component" value="Unassembled WGS sequence"/>
</dbReference>
<organism evidence="8 9">
    <name type="scientific">Astrephomene gubernaculifera</name>
    <dbReference type="NCBI Taxonomy" id="47775"/>
    <lineage>
        <taxon>Eukaryota</taxon>
        <taxon>Viridiplantae</taxon>
        <taxon>Chlorophyta</taxon>
        <taxon>core chlorophytes</taxon>
        <taxon>Chlorophyceae</taxon>
        <taxon>CS clade</taxon>
        <taxon>Chlamydomonadales</taxon>
        <taxon>Astrephomenaceae</taxon>
        <taxon>Astrephomene</taxon>
    </lineage>
</organism>
<dbReference type="Gene3D" id="1.20.1250.20">
    <property type="entry name" value="MFS general substrate transporter like domains"/>
    <property type="match status" value="1"/>
</dbReference>
<gene>
    <name evidence="8" type="ORF">Agub_g8335</name>
</gene>
<feature type="transmembrane region" description="Helical" evidence="6">
    <location>
        <begin position="20"/>
        <end position="39"/>
    </location>
</feature>
<proteinExistence type="inferred from homology"/>
<dbReference type="PANTHER" id="PTHR16172:SF41">
    <property type="entry name" value="MAJOR FACILITATOR SUPERFAMILY DOMAIN-CONTAINING PROTEIN 6-LIKE"/>
    <property type="match status" value="1"/>
</dbReference>
<comment type="similarity">
    <text evidence="2">Belongs to the major facilitator superfamily. MFSD6 family.</text>
</comment>
<dbReference type="GO" id="GO:0016020">
    <property type="term" value="C:membrane"/>
    <property type="evidence" value="ECO:0007669"/>
    <property type="project" value="UniProtKB-SubCell"/>
</dbReference>
<evidence type="ECO:0000256" key="1">
    <source>
        <dbReference type="ARBA" id="ARBA00004141"/>
    </source>
</evidence>
<feature type="transmembrane region" description="Helical" evidence="6">
    <location>
        <begin position="51"/>
        <end position="70"/>
    </location>
</feature>
<evidence type="ECO:0000313" key="8">
    <source>
        <dbReference type="EMBL" id="GFR46712.1"/>
    </source>
</evidence>
<feature type="domain" description="Major facilitator superfamily associated" evidence="7">
    <location>
        <begin position="2"/>
        <end position="104"/>
    </location>
</feature>
<dbReference type="PANTHER" id="PTHR16172">
    <property type="entry name" value="MAJOR FACILITATOR SUPERFAMILY DOMAIN-CONTAINING PROTEIN 6-LIKE"/>
    <property type="match status" value="1"/>
</dbReference>
<keyword evidence="4 6" id="KW-1133">Transmembrane helix</keyword>
<evidence type="ECO:0000256" key="3">
    <source>
        <dbReference type="ARBA" id="ARBA00022692"/>
    </source>
</evidence>
<accession>A0AAD3DTE5</accession>
<dbReference type="EMBL" id="BMAR01000015">
    <property type="protein sequence ID" value="GFR46712.1"/>
    <property type="molecule type" value="Genomic_DNA"/>
</dbReference>
<dbReference type="InterPro" id="IPR024989">
    <property type="entry name" value="MFS_assoc_dom"/>
</dbReference>
<evidence type="ECO:0000256" key="4">
    <source>
        <dbReference type="ARBA" id="ARBA00022989"/>
    </source>
</evidence>
<keyword evidence="3 6" id="KW-0812">Transmembrane</keyword>
<evidence type="ECO:0000256" key="5">
    <source>
        <dbReference type="ARBA" id="ARBA00023136"/>
    </source>
</evidence>
<dbReference type="InterPro" id="IPR051717">
    <property type="entry name" value="MFS_MFSD6"/>
</dbReference>
<feature type="non-terminal residue" evidence="8">
    <location>
        <position position="1"/>
    </location>
</feature>
<evidence type="ECO:0000313" key="9">
    <source>
        <dbReference type="Proteomes" id="UP001054857"/>
    </source>
</evidence>
<sequence>AGVMGTWLLIYMESLGASHLLMGLMLTVNCVAEVPVFHFQESLTSRFSTNSILQVSIGTLLVRLLIYALLPSLPGVPWVVLPVELLHGITFALCWGASCVHCKAIA</sequence>